<keyword evidence="5" id="KW-0378">Hydrolase</keyword>
<comment type="catalytic activity">
    <reaction evidence="8">
        <text>O-phospho-L-tyrosyl-[protein] + H2O = L-tyrosyl-[protein] + phosphate</text>
        <dbReference type="Rhea" id="RHEA:10684"/>
        <dbReference type="Rhea" id="RHEA-COMP:10136"/>
        <dbReference type="Rhea" id="RHEA-COMP:20101"/>
        <dbReference type="ChEBI" id="CHEBI:15377"/>
        <dbReference type="ChEBI" id="CHEBI:43474"/>
        <dbReference type="ChEBI" id="CHEBI:46858"/>
        <dbReference type="ChEBI" id="CHEBI:61978"/>
        <dbReference type="EC" id="3.1.3.48"/>
    </reaction>
</comment>
<dbReference type="InterPro" id="IPR029021">
    <property type="entry name" value="Prot-tyrosine_phosphatase-like"/>
</dbReference>
<evidence type="ECO:0000256" key="5">
    <source>
        <dbReference type="ARBA" id="ARBA00022801"/>
    </source>
</evidence>
<feature type="region of interest" description="Disordered" evidence="9">
    <location>
        <begin position="162"/>
        <end position="188"/>
    </location>
</feature>
<dbReference type="Pfam" id="PF00102">
    <property type="entry name" value="Y_phosphatase"/>
    <property type="match status" value="1"/>
</dbReference>
<dbReference type="Gene3D" id="3.90.190.10">
    <property type="entry name" value="Protein tyrosine phosphatase superfamily"/>
    <property type="match status" value="1"/>
</dbReference>
<keyword evidence="7" id="KW-0206">Cytoskeleton</keyword>
<dbReference type="SMART" id="SM00404">
    <property type="entry name" value="PTPc_motif"/>
    <property type="match status" value="1"/>
</dbReference>
<evidence type="ECO:0000259" key="12">
    <source>
        <dbReference type="PROSITE" id="PS50057"/>
    </source>
</evidence>
<dbReference type="EMBL" id="HAAD01003630">
    <property type="protein sequence ID" value="CDG69862.1"/>
    <property type="molecule type" value="mRNA"/>
</dbReference>
<keyword evidence="6" id="KW-0904">Protein phosphatase</keyword>
<dbReference type="GO" id="GO:0005856">
    <property type="term" value="C:cytoskeleton"/>
    <property type="evidence" value="ECO:0007669"/>
    <property type="project" value="UniProtKB-SubCell"/>
</dbReference>
<dbReference type="OrthoDB" id="5854685at2759"/>
<evidence type="ECO:0000256" key="1">
    <source>
        <dbReference type="ARBA" id="ARBA00004245"/>
    </source>
</evidence>
<dbReference type="PRINTS" id="PR00700">
    <property type="entry name" value="PRTYPHPHTASE"/>
</dbReference>
<dbReference type="PROSITE" id="PS50056">
    <property type="entry name" value="TYR_PHOSPHATASE_2"/>
    <property type="match status" value="1"/>
</dbReference>
<feature type="compositionally biased region" description="Polar residues" evidence="9">
    <location>
        <begin position="167"/>
        <end position="184"/>
    </location>
</feature>
<dbReference type="FunFam" id="3.90.190.10:FF:000102">
    <property type="entry name" value="Receptor-type tyrosine-protein phosphatase"/>
    <property type="match status" value="1"/>
</dbReference>
<dbReference type="InterPro" id="IPR011993">
    <property type="entry name" value="PH-like_dom_sf"/>
</dbReference>
<dbReference type="PROSITE" id="PS00383">
    <property type="entry name" value="TYR_PHOSPHATASE_1"/>
    <property type="match status" value="1"/>
</dbReference>
<gene>
    <name evidence="13" type="primary">PTPN21</name>
</gene>
<feature type="compositionally biased region" description="Low complexity" evidence="9">
    <location>
        <begin position="111"/>
        <end position="130"/>
    </location>
</feature>
<evidence type="ECO:0000259" key="11">
    <source>
        <dbReference type="PROSITE" id="PS50056"/>
    </source>
</evidence>
<name>T2MD41_HYDVU</name>
<feature type="region of interest" description="Disordered" evidence="9">
    <location>
        <begin position="107"/>
        <end position="130"/>
    </location>
</feature>
<dbReference type="InterPro" id="IPR000242">
    <property type="entry name" value="PTP_cat"/>
</dbReference>
<dbReference type="SUPFAM" id="SSF50729">
    <property type="entry name" value="PH domain-like"/>
    <property type="match status" value="1"/>
</dbReference>
<dbReference type="GO" id="GO:0004725">
    <property type="term" value="F:protein tyrosine phosphatase activity"/>
    <property type="evidence" value="ECO:0007669"/>
    <property type="project" value="UniProtKB-EC"/>
</dbReference>
<evidence type="ECO:0000313" key="13">
    <source>
        <dbReference type="EMBL" id="CDG69862.1"/>
    </source>
</evidence>
<reference evidence="13" key="1">
    <citation type="journal article" date="2013" name="Genome Biol. Evol.">
        <title>Punctuated emergences of genetic and phenotypic innovations in eumetazoan, bilaterian, euteleostome, and hominidae ancestors.</title>
        <authorList>
            <person name="Wenger Y."/>
            <person name="Galliot B."/>
        </authorList>
    </citation>
    <scope>NUCLEOTIDE SEQUENCE</scope>
    <source>
        <tissue evidence="13">Whole animals</tissue>
    </source>
</reference>
<sequence length="506" mass="58391">HIAFVNKEKAQKVFEWKDIGDMSFNRQNFVLQNSKTGETFTVDMGDNENAKYFWKVCISQHKFFRISGNFLARTAFRTQKEISTDAAMLINVQESPGFKRRVTLTKKKLSVKSSSPNKSPSSSASGSVHIHSDNSSNISLLLSNTIDEAEFLHRYEDLLSPTRERGNSSISHGSTPASSDYNSSDSDREVEFNYSPVSSVVNEKRRPASLIITRLSRIASEHRDLLLKHLEQLLENNRILEEYQQIFREKTGYSTVCGSSQVLKNRNSKILPYDDNRILLPQDNIDGSDYINASLIKISKRQSFIAAQSPLQQTTNDFWSMIWNEKINVIVMMSKLKERGEEICFPYWPTNNDVVAYNQVKVKQNFVKTYENYIVRRLVLQHDFIDKTQTLFHFQYNQWPVDYDVPKCSKPFIEFINEIHSIQKLLSNSTSSLQPLLVHCEDGSSRTGVFILVSTLFGIIERNETLDIPITLAELRMQRMHLVGSVQQYKFVYTVLIDYLRQNRLI</sequence>
<evidence type="ECO:0000256" key="2">
    <source>
        <dbReference type="ARBA" id="ARBA00009649"/>
    </source>
</evidence>
<dbReference type="InterPro" id="IPR003595">
    <property type="entry name" value="Tyr_Pase_cat"/>
</dbReference>
<evidence type="ECO:0000256" key="4">
    <source>
        <dbReference type="ARBA" id="ARBA00022490"/>
    </source>
</evidence>
<feature type="domain" description="FERM" evidence="12">
    <location>
        <begin position="1"/>
        <end position="68"/>
    </location>
</feature>
<evidence type="ECO:0000256" key="8">
    <source>
        <dbReference type="ARBA" id="ARBA00051722"/>
    </source>
</evidence>
<keyword evidence="4" id="KW-0963">Cytoplasm</keyword>
<keyword evidence="13" id="KW-0675">Receptor</keyword>
<dbReference type="SMART" id="SM00194">
    <property type="entry name" value="PTPc"/>
    <property type="match status" value="1"/>
</dbReference>
<dbReference type="SMART" id="SM01196">
    <property type="entry name" value="FERM_C"/>
    <property type="match status" value="1"/>
</dbReference>
<dbReference type="PROSITE" id="PS50057">
    <property type="entry name" value="FERM_3"/>
    <property type="match status" value="1"/>
</dbReference>
<evidence type="ECO:0000256" key="3">
    <source>
        <dbReference type="ARBA" id="ARBA00013064"/>
    </source>
</evidence>
<evidence type="ECO:0000259" key="10">
    <source>
        <dbReference type="PROSITE" id="PS50055"/>
    </source>
</evidence>
<dbReference type="AlphaFoldDB" id="T2MD41"/>
<dbReference type="Gene3D" id="2.30.29.30">
    <property type="entry name" value="Pleckstrin-homology domain (PH domain)/Phosphotyrosine-binding domain (PTB)"/>
    <property type="match status" value="1"/>
</dbReference>
<feature type="domain" description="Tyrosine-protein phosphatase" evidence="10">
    <location>
        <begin position="239"/>
        <end position="499"/>
    </location>
</feature>
<proteinExistence type="evidence at transcript level"/>
<comment type="similarity">
    <text evidence="2">Belongs to the protein-tyrosine phosphatase family. Non-receptor class subfamily.</text>
</comment>
<dbReference type="PANTHER" id="PTHR45706:SF1">
    <property type="entry name" value="PEZ, ISOFORM A"/>
    <property type="match status" value="1"/>
</dbReference>
<dbReference type="InterPro" id="IPR000299">
    <property type="entry name" value="FERM_domain"/>
</dbReference>
<dbReference type="InterPro" id="IPR016130">
    <property type="entry name" value="Tyr_Pase_AS"/>
</dbReference>
<dbReference type="CDD" id="cd00047">
    <property type="entry name" value="PTPc"/>
    <property type="match status" value="1"/>
</dbReference>
<dbReference type="EC" id="3.1.3.48" evidence="3"/>
<evidence type="ECO:0000256" key="7">
    <source>
        <dbReference type="ARBA" id="ARBA00023212"/>
    </source>
</evidence>
<dbReference type="PANTHER" id="PTHR45706">
    <property type="entry name" value="TYROSINE-PROTEIN PHOSPHATASE"/>
    <property type="match status" value="1"/>
</dbReference>
<feature type="domain" description="Tyrosine specific protein phosphatases" evidence="11">
    <location>
        <begin position="413"/>
        <end position="490"/>
    </location>
</feature>
<comment type="subcellular location">
    <subcellularLocation>
        <location evidence="1">Cytoplasm</location>
        <location evidence="1">Cytoskeleton</location>
    </subcellularLocation>
</comment>
<dbReference type="PROSITE" id="PS50055">
    <property type="entry name" value="TYR_PHOSPHATASE_PTP"/>
    <property type="match status" value="1"/>
</dbReference>
<accession>T2MD41</accession>
<protein>
    <recommendedName>
        <fullName evidence="3">protein-tyrosine-phosphatase</fullName>
        <ecNumber evidence="3">3.1.3.48</ecNumber>
    </recommendedName>
</protein>
<dbReference type="InterPro" id="IPR000387">
    <property type="entry name" value="Tyr_Pase_dom"/>
</dbReference>
<evidence type="ECO:0000256" key="6">
    <source>
        <dbReference type="ARBA" id="ARBA00022912"/>
    </source>
</evidence>
<dbReference type="SUPFAM" id="SSF52799">
    <property type="entry name" value="(Phosphotyrosine protein) phosphatases II"/>
    <property type="match status" value="1"/>
</dbReference>
<feature type="non-terminal residue" evidence="13">
    <location>
        <position position="1"/>
    </location>
</feature>
<dbReference type="InterPro" id="IPR018980">
    <property type="entry name" value="FERM_PH-like_C"/>
</dbReference>
<organism evidence="13">
    <name type="scientific">Hydra vulgaris</name>
    <name type="common">Hydra</name>
    <name type="synonym">Hydra attenuata</name>
    <dbReference type="NCBI Taxonomy" id="6087"/>
    <lineage>
        <taxon>Eukaryota</taxon>
        <taxon>Metazoa</taxon>
        <taxon>Cnidaria</taxon>
        <taxon>Hydrozoa</taxon>
        <taxon>Hydroidolina</taxon>
        <taxon>Anthoathecata</taxon>
        <taxon>Aplanulata</taxon>
        <taxon>Hydridae</taxon>
        <taxon>Hydra</taxon>
    </lineage>
</organism>
<dbReference type="Pfam" id="PF09380">
    <property type="entry name" value="FERM_C"/>
    <property type="match status" value="1"/>
</dbReference>
<evidence type="ECO:0000256" key="9">
    <source>
        <dbReference type="SAM" id="MobiDB-lite"/>
    </source>
</evidence>